<keyword evidence="2" id="KW-0808">Transferase</keyword>
<dbReference type="Pfam" id="PF03966">
    <property type="entry name" value="Trm112p"/>
    <property type="match status" value="1"/>
</dbReference>
<name>A0A0G1K076_9BACT</name>
<reference evidence="2 3" key="1">
    <citation type="journal article" date="2015" name="Nature">
        <title>rRNA introns, odd ribosomes, and small enigmatic genomes across a large radiation of phyla.</title>
        <authorList>
            <person name="Brown C.T."/>
            <person name="Hug L.A."/>
            <person name="Thomas B.C."/>
            <person name="Sharon I."/>
            <person name="Castelle C.J."/>
            <person name="Singh A."/>
            <person name="Wilkins M.J."/>
            <person name="Williams K.H."/>
            <person name="Banfield J.F."/>
        </authorList>
    </citation>
    <scope>NUCLEOTIDE SEQUENCE [LARGE SCALE GENOMIC DNA]</scope>
</reference>
<evidence type="ECO:0000259" key="1">
    <source>
        <dbReference type="Pfam" id="PF13847"/>
    </source>
</evidence>
<feature type="domain" description="Methyltransferase" evidence="1">
    <location>
        <begin position="100"/>
        <end position="203"/>
    </location>
</feature>
<sequence>MSLDKKTILNYICCPICKSDVSQTGTRLTCKTCGKIFTVSNGYVRMMSDSTNDIKLSIRKWDELYKKQFDDQTFYQDFKVYKERYFDSVYSQIKLEKKLSKNSIYLEIGCGPFFIGQLIANECKMIVGVDFCPHALMIAKKMLDEKSIKNYLLIQADILALPVKSNTVDLIYGGGVIEHFNDTKKCLSELYRVTKQGGVSINTVPCLNIGSLTYRQVWGNIPNFPVLRQFAEFIHIHILRGKHMVFGYELSFLPSHLTKLHTEAKFRKTTVKNFEIEPEFNFIPKTMRAPFVYLAKKSPLFWPMIKVSAFK</sequence>
<protein>
    <submittedName>
        <fullName evidence="2">Putative methyltransferase</fullName>
    </submittedName>
</protein>
<dbReference type="Pfam" id="PF13847">
    <property type="entry name" value="Methyltransf_31"/>
    <property type="match status" value="1"/>
</dbReference>
<evidence type="ECO:0000313" key="2">
    <source>
        <dbReference type="EMBL" id="KKT49552.1"/>
    </source>
</evidence>
<organism evidence="2 3">
    <name type="scientific">Candidatus Collierbacteria bacterium GW2011_GWC2_44_18</name>
    <dbReference type="NCBI Taxonomy" id="1618392"/>
    <lineage>
        <taxon>Bacteria</taxon>
        <taxon>Candidatus Collieribacteriota</taxon>
    </lineage>
</organism>
<accession>A0A0G1K076</accession>
<dbReference type="AlphaFoldDB" id="A0A0G1K076"/>
<dbReference type="STRING" id="1618392.UW41_C0005G0055"/>
<dbReference type="CDD" id="cd02440">
    <property type="entry name" value="AdoMet_MTases"/>
    <property type="match status" value="1"/>
</dbReference>
<dbReference type="GO" id="GO:0008757">
    <property type="term" value="F:S-adenosylmethionine-dependent methyltransferase activity"/>
    <property type="evidence" value="ECO:0007669"/>
    <property type="project" value="InterPro"/>
</dbReference>
<dbReference type="SUPFAM" id="SSF158997">
    <property type="entry name" value="Trm112p-like"/>
    <property type="match status" value="1"/>
</dbReference>
<dbReference type="Gene3D" id="3.40.50.150">
    <property type="entry name" value="Vaccinia Virus protein VP39"/>
    <property type="match status" value="1"/>
</dbReference>
<dbReference type="InterPro" id="IPR029063">
    <property type="entry name" value="SAM-dependent_MTases_sf"/>
</dbReference>
<dbReference type="GO" id="GO:0032259">
    <property type="term" value="P:methylation"/>
    <property type="evidence" value="ECO:0007669"/>
    <property type="project" value="UniProtKB-KW"/>
</dbReference>
<dbReference type="InterPro" id="IPR025714">
    <property type="entry name" value="Methyltranfer_dom"/>
</dbReference>
<comment type="caution">
    <text evidence="2">The sequence shown here is derived from an EMBL/GenBank/DDBJ whole genome shotgun (WGS) entry which is preliminary data.</text>
</comment>
<proteinExistence type="predicted"/>
<evidence type="ECO:0000313" key="3">
    <source>
        <dbReference type="Proteomes" id="UP000034172"/>
    </source>
</evidence>
<dbReference type="PANTHER" id="PTHR43591">
    <property type="entry name" value="METHYLTRANSFERASE"/>
    <property type="match status" value="1"/>
</dbReference>
<dbReference type="Proteomes" id="UP000034172">
    <property type="component" value="Unassembled WGS sequence"/>
</dbReference>
<dbReference type="InterPro" id="IPR005651">
    <property type="entry name" value="Trm112-like"/>
</dbReference>
<keyword evidence="2" id="KW-0489">Methyltransferase</keyword>
<dbReference type="SUPFAM" id="SSF53335">
    <property type="entry name" value="S-adenosyl-L-methionine-dependent methyltransferases"/>
    <property type="match status" value="1"/>
</dbReference>
<gene>
    <name evidence="2" type="ORF">UW41_C0005G0055</name>
</gene>
<dbReference type="EMBL" id="LCIE01000005">
    <property type="protein sequence ID" value="KKT49552.1"/>
    <property type="molecule type" value="Genomic_DNA"/>
</dbReference>